<dbReference type="RefSeq" id="WP_209659333.1">
    <property type="nucleotide sequence ID" value="NZ_JAGGLI010000005.1"/>
</dbReference>
<dbReference type="SUPFAM" id="SSF53067">
    <property type="entry name" value="Actin-like ATPase domain"/>
    <property type="match status" value="1"/>
</dbReference>
<sequence length="314" mass="33554">MYFIGVDIGGTGIKVGLTDEMGNIISSGDCPTYVELGYERIISDMSDKIIEVVNNAGIDIKDVKSIGIGIPGVADVNGKVYYATNLKWTNVPLGELVRKKFPDKKVKIENDATVAALAELHIGSMKGKGTGILLTLGTGVGGGIIINERVFSGAHGIGSEIGHMIVGENFYDCNCGNNGCLETFASATAIIKYAQKLISEGRESIILEKAENDISKITARTIFEAYKEKDEVAQIIVERFVHYLGIGIANLVNVFDPEIFSIGGGVSRAFDFYIDDLRIEVSKHVIFKDVPFGNIVPATLGNDAGIVGAAMLGL</sequence>
<dbReference type="InterPro" id="IPR043129">
    <property type="entry name" value="ATPase_NBD"/>
</dbReference>
<gene>
    <name evidence="2" type="ORF">J2Z35_000673</name>
</gene>
<evidence type="ECO:0000313" key="3">
    <source>
        <dbReference type="Proteomes" id="UP001314903"/>
    </source>
</evidence>
<comment type="caution">
    <text evidence="2">The sequence shown here is derived from an EMBL/GenBank/DDBJ whole genome shotgun (WGS) entry which is preliminary data.</text>
</comment>
<keyword evidence="3" id="KW-1185">Reference proteome</keyword>
<comment type="similarity">
    <text evidence="1">Belongs to the ROK (NagC/XylR) family.</text>
</comment>
<dbReference type="Pfam" id="PF00480">
    <property type="entry name" value="ROK"/>
    <property type="match status" value="1"/>
</dbReference>
<dbReference type="InterPro" id="IPR000600">
    <property type="entry name" value="ROK"/>
</dbReference>
<dbReference type="Gene3D" id="3.30.420.40">
    <property type="match status" value="2"/>
</dbReference>
<evidence type="ECO:0000313" key="2">
    <source>
        <dbReference type="EMBL" id="MBP2026881.1"/>
    </source>
</evidence>
<protein>
    <submittedName>
        <fullName evidence="2">Glucokinase</fullName>
        <ecNumber evidence="2">2.7.1.2</ecNumber>
    </submittedName>
</protein>
<proteinExistence type="inferred from homology"/>
<dbReference type="PANTHER" id="PTHR18964:SF149">
    <property type="entry name" value="BIFUNCTIONAL UDP-N-ACETYLGLUCOSAMINE 2-EPIMERASE_N-ACETYLMANNOSAMINE KINASE"/>
    <property type="match status" value="1"/>
</dbReference>
<dbReference type="GO" id="GO:0004340">
    <property type="term" value="F:glucokinase activity"/>
    <property type="evidence" value="ECO:0007669"/>
    <property type="project" value="UniProtKB-EC"/>
</dbReference>
<dbReference type="EMBL" id="JAGGLI010000005">
    <property type="protein sequence ID" value="MBP2026881.1"/>
    <property type="molecule type" value="Genomic_DNA"/>
</dbReference>
<keyword evidence="2" id="KW-0808">Transferase</keyword>
<dbReference type="Proteomes" id="UP001314903">
    <property type="component" value="Unassembled WGS sequence"/>
</dbReference>
<dbReference type="EC" id="2.7.1.2" evidence="2"/>
<accession>A0ABS4KIB7</accession>
<dbReference type="PANTHER" id="PTHR18964">
    <property type="entry name" value="ROK (REPRESSOR, ORF, KINASE) FAMILY"/>
    <property type="match status" value="1"/>
</dbReference>
<name>A0ABS4KIB7_9FIRM</name>
<reference evidence="2 3" key="1">
    <citation type="submission" date="2021-03" db="EMBL/GenBank/DDBJ databases">
        <title>Genomic Encyclopedia of Type Strains, Phase IV (KMG-IV): sequencing the most valuable type-strain genomes for metagenomic binning, comparative biology and taxonomic classification.</title>
        <authorList>
            <person name="Goeker M."/>
        </authorList>
    </citation>
    <scope>NUCLEOTIDE SEQUENCE [LARGE SCALE GENOMIC DNA]</scope>
    <source>
        <strain evidence="2 3">DSM 27512</strain>
    </source>
</reference>
<evidence type="ECO:0000256" key="1">
    <source>
        <dbReference type="ARBA" id="ARBA00006479"/>
    </source>
</evidence>
<organism evidence="2 3">
    <name type="scientific">Acetoanaerobium pronyense</name>
    <dbReference type="NCBI Taxonomy" id="1482736"/>
    <lineage>
        <taxon>Bacteria</taxon>
        <taxon>Bacillati</taxon>
        <taxon>Bacillota</taxon>
        <taxon>Clostridia</taxon>
        <taxon>Peptostreptococcales</taxon>
        <taxon>Filifactoraceae</taxon>
        <taxon>Acetoanaerobium</taxon>
    </lineage>
</organism>